<sequence length="968" mass="105780">MPRGDGDAQRTMSNVASELPYDIVYASSTDYAPIFPSAVELMLMQAAPGALPVRWMSSKSCSYPQEIGLILSTRAYVKSIRIVTHLLFAPSKVEVCASDDARVQRYMDHNTSTGDLQLAMQVYCSTDCPSLCSMDWPCAGTNARPTDIRMDIHEPLNVLKFMLHAPRVVGSNLYHQVAIFQIQVLGVPLPQPLHISSIPLVGTEDASSPSTNEEVYQALLDSAVPMDLIAQVLDVATDVDAYTAKAVQHATMVKASCIQQDDYDRAKDLATRIASLIDLGKQIHAIATLKTHAVAMEAFDQAQMYHMVIPCYTQVVRSSPDDWLHATQQLEALAVTREKRIADTFAVCHASQTSKTTDTSVLDVPVAPPDPYIATIHDVAIRRWLVDEKKMTGCPASGNSRRRSPADAFLATMWGRDFMACTGSPVWNIRRACVEIAEQHVAILVHVFDVETLYEMYIELVRTTFLVDPTIPVLIATLHLVRTMYERPCMLPPTTTPVGRTSKGLGFGTWGLRRGVLRPGIERIIDAIFQCSAYFNTLLREDCIRTVRFLAQQPHVAGLALECTWQRTVQVSPGFERVLGLTFLQDQLQTILCLAMESSLSFNEPSKAMGQLYEDMSAFLTSTVITTDDTVRGAALECLSLVHACQQRDFRGVVAISREVHVPLFRTFPFSDSEADRLVDQAQVFANSHQLPVQLATYELDAPGLDGFHEFHQLKKGTVAFAGQVSPRYLESTTRVQLIPTAALASDLTLSNTISSSLQQTPTTTTTTRPQQQTINCSTPHSITPSQPPLTTVEATPNRPVDLSIPSQPKELHPRASPSPFPPTTVSPLHPSQSMTSFLPGTTAEPFPSPSVIPSLTSNDPLRLAFELEPSSPMPAAAPVTLVSAQSPHSSQDTSLIVEKAVSSPVKPLAGRKNQVAPATTLEIPPSSVSVNGTPRTARERIETLQVVAEVAKKVTHADDKKAGCSIS</sequence>
<feature type="compositionally biased region" description="Polar residues" evidence="1">
    <location>
        <begin position="830"/>
        <end position="840"/>
    </location>
</feature>
<protein>
    <recommendedName>
        <fullName evidence="2">Centrosomal protein CEP104 N-terminal domain-containing protein</fullName>
    </recommendedName>
</protein>
<reference evidence="3" key="1">
    <citation type="submission" date="2013-12" db="EMBL/GenBank/DDBJ databases">
        <title>The Genome Sequence of Aphanomyces astaci APO3.</title>
        <authorList>
            <consortium name="The Broad Institute Genomics Platform"/>
            <person name="Russ C."/>
            <person name="Tyler B."/>
            <person name="van West P."/>
            <person name="Dieguez-Uribeondo J."/>
            <person name="Young S.K."/>
            <person name="Zeng Q."/>
            <person name="Gargeya S."/>
            <person name="Fitzgerald M."/>
            <person name="Abouelleil A."/>
            <person name="Alvarado L."/>
            <person name="Chapman S.B."/>
            <person name="Gainer-Dewar J."/>
            <person name="Goldberg J."/>
            <person name="Griggs A."/>
            <person name="Gujja S."/>
            <person name="Hansen M."/>
            <person name="Howarth C."/>
            <person name="Imamovic A."/>
            <person name="Ireland A."/>
            <person name="Larimer J."/>
            <person name="McCowan C."/>
            <person name="Murphy C."/>
            <person name="Pearson M."/>
            <person name="Poon T.W."/>
            <person name="Priest M."/>
            <person name="Roberts A."/>
            <person name="Saif S."/>
            <person name="Shea T."/>
            <person name="Sykes S."/>
            <person name="Wortman J."/>
            <person name="Nusbaum C."/>
            <person name="Birren B."/>
        </authorList>
    </citation>
    <scope>NUCLEOTIDE SEQUENCE [LARGE SCALE GENOMIC DNA]</scope>
    <source>
        <strain evidence="3">APO3</strain>
    </source>
</reference>
<evidence type="ECO:0000256" key="1">
    <source>
        <dbReference type="SAM" id="MobiDB-lite"/>
    </source>
</evidence>
<dbReference type="GO" id="GO:0005929">
    <property type="term" value="C:cilium"/>
    <property type="evidence" value="ECO:0007669"/>
    <property type="project" value="TreeGrafter"/>
</dbReference>
<dbReference type="AlphaFoldDB" id="W4GTS8"/>
<dbReference type="InterPro" id="IPR048739">
    <property type="entry name" value="CEP104_N"/>
</dbReference>
<evidence type="ECO:0000313" key="3">
    <source>
        <dbReference type="EMBL" id="ETV83082.1"/>
    </source>
</evidence>
<dbReference type="PANTHER" id="PTHR13371:SF0">
    <property type="entry name" value="CENTROSOMAL PROTEIN OF 104 KDA"/>
    <property type="match status" value="1"/>
</dbReference>
<dbReference type="PANTHER" id="PTHR13371">
    <property type="entry name" value="GLYCINE-, GLUTAMATE-, THIENYLCYCLOHEXYLPIPERIDINE-BINDING PROTEIN"/>
    <property type="match status" value="1"/>
</dbReference>
<dbReference type="Pfam" id="PF21038">
    <property type="entry name" value="CEP104_N"/>
    <property type="match status" value="1"/>
</dbReference>
<feature type="domain" description="Centrosomal protein CEP104 N-terminal" evidence="2">
    <location>
        <begin position="55"/>
        <end position="186"/>
    </location>
</feature>
<evidence type="ECO:0000259" key="2">
    <source>
        <dbReference type="Pfam" id="PF21038"/>
    </source>
</evidence>
<dbReference type="EMBL" id="KI913121">
    <property type="protein sequence ID" value="ETV83082.1"/>
    <property type="molecule type" value="Genomic_DNA"/>
</dbReference>
<accession>W4GTS8</accession>
<proteinExistence type="predicted"/>
<dbReference type="InterPro" id="IPR052607">
    <property type="entry name" value="CEP104-like"/>
</dbReference>
<organism evidence="3">
    <name type="scientific">Aphanomyces astaci</name>
    <name type="common">Crayfish plague agent</name>
    <dbReference type="NCBI Taxonomy" id="112090"/>
    <lineage>
        <taxon>Eukaryota</taxon>
        <taxon>Sar</taxon>
        <taxon>Stramenopiles</taxon>
        <taxon>Oomycota</taxon>
        <taxon>Saprolegniomycetes</taxon>
        <taxon>Saprolegniales</taxon>
        <taxon>Verrucalvaceae</taxon>
        <taxon>Aphanomyces</taxon>
    </lineage>
</organism>
<feature type="region of interest" description="Disordered" evidence="1">
    <location>
        <begin position="756"/>
        <end position="852"/>
    </location>
</feature>
<feature type="compositionally biased region" description="Low complexity" evidence="1">
    <location>
        <begin position="759"/>
        <end position="774"/>
    </location>
</feature>
<dbReference type="VEuPathDB" id="FungiDB:H257_04818"/>
<dbReference type="RefSeq" id="XP_009827753.1">
    <property type="nucleotide sequence ID" value="XM_009829451.1"/>
</dbReference>
<name>W4GTS8_APHAT</name>
<gene>
    <name evidence="3" type="ORF">H257_04818</name>
</gene>
<dbReference type="GeneID" id="20806814"/>
<dbReference type="OrthoDB" id="66599at2759"/>
<feature type="compositionally biased region" description="Polar residues" evidence="1">
    <location>
        <begin position="775"/>
        <end position="795"/>
    </location>
</feature>